<dbReference type="PANTHER" id="PTHR46481">
    <property type="entry name" value="ZINC FINGER BED DOMAIN-CONTAINING PROTEIN 4"/>
    <property type="match status" value="1"/>
</dbReference>
<evidence type="ECO:0000256" key="5">
    <source>
        <dbReference type="ARBA" id="ARBA00022833"/>
    </source>
</evidence>
<comment type="subunit">
    <text evidence="2">Homodimer.</text>
</comment>
<protein>
    <recommendedName>
        <fullName evidence="11">BED-type domain-containing protein</fullName>
    </recommendedName>
</protein>
<evidence type="ECO:0000259" key="11">
    <source>
        <dbReference type="PROSITE" id="PS50808"/>
    </source>
</evidence>
<evidence type="ECO:0000256" key="3">
    <source>
        <dbReference type="ARBA" id="ARBA00022723"/>
    </source>
</evidence>
<keyword evidence="7" id="KW-0238">DNA-binding</keyword>
<dbReference type="InterPro" id="IPR036236">
    <property type="entry name" value="Znf_C2H2_sf"/>
</dbReference>
<dbReference type="Pfam" id="PF05699">
    <property type="entry name" value="Dimer_Tnp_hAT"/>
    <property type="match status" value="1"/>
</dbReference>
<dbReference type="PROSITE" id="PS50808">
    <property type="entry name" value="ZF_BED"/>
    <property type="match status" value="1"/>
</dbReference>
<dbReference type="SUPFAM" id="SSF53098">
    <property type="entry name" value="Ribonuclease H-like"/>
    <property type="match status" value="1"/>
</dbReference>
<evidence type="ECO:0000256" key="4">
    <source>
        <dbReference type="ARBA" id="ARBA00022771"/>
    </source>
</evidence>
<dbReference type="InterPro" id="IPR008906">
    <property type="entry name" value="HATC_C_dom"/>
</dbReference>
<keyword evidence="4 10" id="KW-0863">Zinc-finger</keyword>
<dbReference type="Proteomes" id="UP000827721">
    <property type="component" value="Unassembled WGS sequence"/>
</dbReference>
<comment type="subcellular location">
    <subcellularLocation>
        <location evidence="1">Nucleus</location>
    </subcellularLocation>
</comment>
<organism evidence="12 13">
    <name type="scientific">Xanthoceras sorbifolium</name>
    <dbReference type="NCBI Taxonomy" id="99658"/>
    <lineage>
        <taxon>Eukaryota</taxon>
        <taxon>Viridiplantae</taxon>
        <taxon>Streptophyta</taxon>
        <taxon>Embryophyta</taxon>
        <taxon>Tracheophyta</taxon>
        <taxon>Spermatophyta</taxon>
        <taxon>Magnoliopsida</taxon>
        <taxon>eudicotyledons</taxon>
        <taxon>Gunneridae</taxon>
        <taxon>Pentapetalae</taxon>
        <taxon>rosids</taxon>
        <taxon>malvids</taxon>
        <taxon>Sapindales</taxon>
        <taxon>Sapindaceae</taxon>
        <taxon>Xanthoceroideae</taxon>
        <taxon>Xanthoceras</taxon>
    </lineage>
</organism>
<dbReference type="EMBL" id="JAFEMO010000003">
    <property type="protein sequence ID" value="KAH7572916.1"/>
    <property type="molecule type" value="Genomic_DNA"/>
</dbReference>
<evidence type="ECO:0000256" key="9">
    <source>
        <dbReference type="ARBA" id="ARBA00023242"/>
    </source>
</evidence>
<proteinExistence type="predicted"/>
<keyword evidence="8" id="KW-0804">Transcription</keyword>
<dbReference type="SUPFAM" id="SSF57667">
    <property type="entry name" value="beta-beta-alpha zinc fingers"/>
    <property type="match status" value="1"/>
</dbReference>
<evidence type="ECO:0000256" key="8">
    <source>
        <dbReference type="ARBA" id="ARBA00023163"/>
    </source>
</evidence>
<reference evidence="12 13" key="1">
    <citation type="submission" date="2021-02" db="EMBL/GenBank/DDBJ databases">
        <title>Plant Genome Project.</title>
        <authorList>
            <person name="Zhang R.-G."/>
        </authorList>
    </citation>
    <scope>NUCLEOTIDE SEQUENCE [LARGE SCALE GENOMIC DNA]</scope>
    <source>
        <tissue evidence="12">Leaves</tissue>
    </source>
</reference>
<dbReference type="Pfam" id="PF14372">
    <property type="entry name" value="hAT-like_RNase-H"/>
    <property type="match status" value="1"/>
</dbReference>
<evidence type="ECO:0000256" key="1">
    <source>
        <dbReference type="ARBA" id="ARBA00004123"/>
    </source>
</evidence>
<keyword evidence="9" id="KW-0539">Nucleus</keyword>
<evidence type="ECO:0000256" key="6">
    <source>
        <dbReference type="ARBA" id="ARBA00023015"/>
    </source>
</evidence>
<dbReference type="SMART" id="SM00614">
    <property type="entry name" value="ZnF_BED"/>
    <property type="match status" value="1"/>
</dbReference>
<dbReference type="InterPro" id="IPR025525">
    <property type="entry name" value="hAT-like_transposase_RNase-H"/>
</dbReference>
<dbReference type="Pfam" id="PF02892">
    <property type="entry name" value="zf-BED"/>
    <property type="match status" value="1"/>
</dbReference>
<dbReference type="InterPro" id="IPR012337">
    <property type="entry name" value="RNaseH-like_sf"/>
</dbReference>
<sequence length="496" mass="58329">MGSDVWRHFEKYKDEDGKVRARCNLCKNDFDGSSRMGTTRLRNHYESCQRRKRGGGGDISDEAAIAIKEKTVVDQQLSHLDTTRMIIKQGIPAPNSINAADIMDVYNQEKEKLRKCFEKLSCRFSLKIDQVGFSCSYACLTVCFIDDDWKLKKKIIGIEYIEDDQNFGEHLKNVLLEWGIENNISFMINMTCHDKYVISSNERENWFSGQGVHVAPIDCICDVCDEGLDKIKRSLYDYMSEILNYVTETSSKNVNFQIAIEKAKSLGLKEAFFVLENMDPDFKSINLTKEQWDQIRAIYECYEDLTHIAFLDHWRKYKTANMYFPMICSLYTKSLLMAKHEVWFKESRCYFAFKSKANRYWCEYKSVLAAAAVLDPRFKMDIVQHWYKKIYGDECEAQLAVFTDYFINVYNEYAKRTKISGSQQTNSSISYEMLDFSGKLCKSSHNYDNVQLLNSELYLYLNEFRFPLFKNFNILKWWRDHAEYFPTLVKMARDFL</sequence>
<evidence type="ECO:0000313" key="13">
    <source>
        <dbReference type="Proteomes" id="UP000827721"/>
    </source>
</evidence>
<evidence type="ECO:0000313" key="12">
    <source>
        <dbReference type="EMBL" id="KAH7572916.1"/>
    </source>
</evidence>
<keyword evidence="5" id="KW-0862">Zinc</keyword>
<comment type="caution">
    <text evidence="12">The sequence shown here is derived from an EMBL/GenBank/DDBJ whole genome shotgun (WGS) entry which is preliminary data.</text>
</comment>
<dbReference type="PANTHER" id="PTHR46481:SF11">
    <property type="entry name" value="ZINC FINGER BED DOMAIN-CONTAINING PROTEIN RICESLEEPER 2-LIKE"/>
    <property type="match status" value="1"/>
</dbReference>
<keyword evidence="13" id="KW-1185">Reference proteome</keyword>
<evidence type="ECO:0000256" key="7">
    <source>
        <dbReference type="ARBA" id="ARBA00023125"/>
    </source>
</evidence>
<keyword evidence="6" id="KW-0805">Transcription regulation</keyword>
<feature type="domain" description="BED-type" evidence="11">
    <location>
        <begin position="1"/>
        <end position="51"/>
    </location>
</feature>
<accession>A0ABQ8I8E6</accession>
<dbReference type="InterPro" id="IPR003656">
    <property type="entry name" value="Znf_BED"/>
</dbReference>
<name>A0ABQ8I8E6_9ROSI</name>
<gene>
    <name evidence="12" type="ORF">JRO89_XS03G0033000</name>
</gene>
<evidence type="ECO:0000256" key="10">
    <source>
        <dbReference type="PROSITE-ProRule" id="PRU00027"/>
    </source>
</evidence>
<dbReference type="InterPro" id="IPR052035">
    <property type="entry name" value="ZnF_BED_domain_contain"/>
</dbReference>
<keyword evidence="3" id="KW-0479">Metal-binding</keyword>
<evidence type="ECO:0000256" key="2">
    <source>
        <dbReference type="ARBA" id="ARBA00011738"/>
    </source>
</evidence>